<gene>
    <name evidence="3" type="ORF">DCF19_10875</name>
</gene>
<dbReference type="AlphaFoldDB" id="A0A2W4W6Q0"/>
<dbReference type="InterPro" id="IPR039052">
    <property type="entry name" value="Antitox_PemI-like"/>
</dbReference>
<dbReference type="EMBL" id="QBML01000013">
    <property type="protein sequence ID" value="PZO40874.1"/>
    <property type="molecule type" value="Genomic_DNA"/>
</dbReference>
<sequence length="84" mass="9092">MHTTNLRKVGGSIMLAIPPAVLEILNLQSGTTVGVTVDNGRLIIEPQPKPQYSLDELLAQCNPNSPITEDDCVWLDVKPVGNEL</sequence>
<organism evidence="3 4">
    <name type="scientific">Pseudanabaena frigida</name>
    <dbReference type="NCBI Taxonomy" id="945775"/>
    <lineage>
        <taxon>Bacteria</taxon>
        <taxon>Bacillati</taxon>
        <taxon>Cyanobacteriota</taxon>
        <taxon>Cyanophyceae</taxon>
        <taxon>Pseudanabaenales</taxon>
        <taxon>Pseudanabaenaceae</taxon>
        <taxon>Pseudanabaena</taxon>
    </lineage>
</organism>
<dbReference type="SUPFAM" id="SSF89447">
    <property type="entry name" value="AbrB/MazE/MraZ-like"/>
    <property type="match status" value="1"/>
</dbReference>
<dbReference type="PROSITE" id="PS51740">
    <property type="entry name" value="SPOVT_ABRB"/>
    <property type="match status" value="1"/>
</dbReference>
<comment type="caution">
    <text evidence="3">The sequence shown here is derived from an EMBL/GenBank/DDBJ whole genome shotgun (WGS) entry which is preliminary data.</text>
</comment>
<reference evidence="3 4" key="1">
    <citation type="submission" date="2018-04" db="EMBL/GenBank/DDBJ databases">
        <authorList>
            <person name="Go L.Y."/>
            <person name="Mitchell J.A."/>
        </authorList>
    </citation>
    <scope>NUCLEOTIDE SEQUENCE [LARGE SCALE GENOMIC DNA]</scope>
    <source>
        <strain evidence="3">ULC066bin1</strain>
    </source>
</reference>
<accession>A0A2W4W6Q0</accession>
<evidence type="ECO:0000313" key="3">
    <source>
        <dbReference type="EMBL" id="PZO40874.1"/>
    </source>
</evidence>
<dbReference type="PANTHER" id="PTHR40516:SF1">
    <property type="entry name" value="ANTITOXIN CHPS-RELATED"/>
    <property type="match status" value="1"/>
</dbReference>
<dbReference type="GO" id="GO:0003677">
    <property type="term" value="F:DNA binding"/>
    <property type="evidence" value="ECO:0007669"/>
    <property type="project" value="UniProtKB-UniRule"/>
</dbReference>
<dbReference type="Gene3D" id="2.10.260.10">
    <property type="match status" value="1"/>
</dbReference>
<feature type="domain" description="SpoVT-AbrB" evidence="2">
    <location>
        <begin position="4"/>
        <end position="49"/>
    </location>
</feature>
<dbReference type="PANTHER" id="PTHR40516">
    <property type="entry name" value="ANTITOXIN CHPS-RELATED"/>
    <property type="match status" value="1"/>
</dbReference>
<dbReference type="InterPro" id="IPR007159">
    <property type="entry name" value="SpoVT-AbrB_dom"/>
</dbReference>
<name>A0A2W4W6Q0_9CYAN</name>
<dbReference type="Pfam" id="PF04014">
    <property type="entry name" value="MazE_antitoxin"/>
    <property type="match status" value="1"/>
</dbReference>
<evidence type="ECO:0000256" key="1">
    <source>
        <dbReference type="PROSITE-ProRule" id="PRU01076"/>
    </source>
</evidence>
<proteinExistence type="predicted"/>
<dbReference type="GO" id="GO:0097351">
    <property type="term" value="F:toxin sequestering activity"/>
    <property type="evidence" value="ECO:0007669"/>
    <property type="project" value="InterPro"/>
</dbReference>
<reference evidence="3 4" key="2">
    <citation type="submission" date="2018-06" db="EMBL/GenBank/DDBJ databases">
        <title>Metagenomic assembly of (sub)arctic Cyanobacteria and their associated microbiome from non-axenic cultures.</title>
        <authorList>
            <person name="Baurain D."/>
        </authorList>
    </citation>
    <scope>NUCLEOTIDE SEQUENCE [LARGE SCALE GENOMIC DNA]</scope>
    <source>
        <strain evidence="3">ULC066bin1</strain>
    </source>
</reference>
<dbReference type="SMART" id="SM00966">
    <property type="entry name" value="SpoVT_AbrB"/>
    <property type="match status" value="1"/>
</dbReference>
<dbReference type="Proteomes" id="UP000249467">
    <property type="component" value="Unassembled WGS sequence"/>
</dbReference>
<protein>
    <submittedName>
        <fullName evidence="3">Antitoxin</fullName>
    </submittedName>
</protein>
<evidence type="ECO:0000259" key="2">
    <source>
        <dbReference type="PROSITE" id="PS51740"/>
    </source>
</evidence>
<dbReference type="InterPro" id="IPR037914">
    <property type="entry name" value="SpoVT-AbrB_sf"/>
</dbReference>
<keyword evidence="1" id="KW-0238">DNA-binding</keyword>
<evidence type="ECO:0000313" key="4">
    <source>
        <dbReference type="Proteomes" id="UP000249467"/>
    </source>
</evidence>